<evidence type="ECO:0000256" key="1">
    <source>
        <dbReference type="ARBA" id="ARBA00022485"/>
    </source>
</evidence>
<gene>
    <name evidence="8" type="ORF">OE647_00535</name>
</gene>
<name>A0ABT2YWG4_9RHOB</name>
<keyword evidence="4 6" id="KW-0949">S-adenosyl-L-methionine</keyword>
<dbReference type="GO" id="GO:0008168">
    <property type="term" value="F:methyltransferase activity"/>
    <property type="evidence" value="ECO:0007669"/>
    <property type="project" value="UniProtKB-KW"/>
</dbReference>
<sequence>MKLTVERLGHLGDGIAAGPVFVAGALPGEVVEGEVAEGRMAAPRILTPSADRVKPACPHYRACGGCSLMHATDDFVARWKTEVVRTALEGQGLDAPIRGIVTSPPRSRRRAALSGRRLKKGVVVGFHGRSSDTVAAIPECRLLRPEILAAIPAMEEVTVAGASRKGELSLTATLTEGGIDLAVSGGKPMDPDLFAALAAIAGTAGFARLTWEGETVISARPALQRFGRARVAPPAGGFLQATGEGEAALLALVTEAIGPARRIADLFAGSGTFALPLLERAEVHAVEGEAPAIAALTAAWRQAEGLRRLTAETRDLFRRPLMPDELAAFDAVVIDPPRAGAEAEAAEIAKSAVPVIAAVSCNPVTFARDARIMVAGGYAIDWVEVVDQFRWSPHVELVARLSRPGGRM</sequence>
<dbReference type="PANTHER" id="PTHR11061">
    <property type="entry name" value="RNA M5U METHYLTRANSFERASE"/>
    <property type="match status" value="1"/>
</dbReference>
<evidence type="ECO:0000256" key="6">
    <source>
        <dbReference type="PROSITE-ProRule" id="PRU01024"/>
    </source>
</evidence>
<feature type="binding site" evidence="6">
    <location>
        <position position="335"/>
    </location>
    <ligand>
        <name>S-adenosyl-L-methionine</name>
        <dbReference type="ChEBI" id="CHEBI:59789"/>
    </ligand>
</feature>
<feature type="active site" evidence="7">
    <location>
        <position position="361"/>
    </location>
</feature>
<dbReference type="RefSeq" id="WP_263719635.1">
    <property type="nucleotide sequence ID" value="NZ_JAOWLA010000001.1"/>
</dbReference>
<dbReference type="PANTHER" id="PTHR11061:SF49">
    <property type="entry name" value="23S RRNA (URACIL(1939)-C(5))-METHYLTRANSFERASE RLMD"/>
    <property type="match status" value="1"/>
</dbReference>
<dbReference type="InterPro" id="IPR030390">
    <property type="entry name" value="MeTrfase_TrmA_AS"/>
</dbReference>
<dbReference type="PROSITE" id="PS51687">
    <property type="entry name" value="SAM_MT_RNA_M5U"/>
    <property type="match status" value="1"/>
</dbReference>
<keyword evidence="9" id="KW-1185">Reference proteome</keyword>
<keyword evidence="2 6" id="KW-0489">Methyltransferase</keyword>
<dbReference type="InterPro" id="IPR029063">
    <property type="entry name" value="SAM-dependent_MTases_sf"/>
</dbReference>
<dbReference type="Gene3D" id="2.40.50.1070">
    <property type="match status" value="1"/>
</dbReference>
<evidence type="ECO:0000256" key="7">
    <source>
        <dbReference type="PROSITE-ProRule" id="PRU10015"/>
    </source>
</evidence>
<comment type="similarity">
    <text evidence="6">Belongs to the class I-like SAM-binding methyltransferase superfamily. RNA M5U methyltransferase family.</text>
</comment>
<evidence type="ECO:0000313" key="8">
    <source>
        <dbReference type="EMBL" id="MCV2863218.1"/>
    </source>
</evidence>
<evidence type="ECO:0000256" key="3">
    <source>
        <dbReference type="ARBA" id="ARBA00022679"/>
    </source>
</evidence>
<dbReference type="SUPFAM" id="SSF53335">
    <property type="entry name" value="S-adenosyl-L-methionine-dependent methyltransferases"/>
    <property type="match status" value="1"/>
</dbReference>
<organism evidence="8 9">
    <name type="scientific">Albidovulum sediminicola</name>
    <dbReference type="NCBI Taxonomy" id="2984331"/>
    <lineage>
        <taxon>Bacteria</taxon>
        <taxon>Pseudomonadati</taxon>
        <taxon>Pseudomonadota</taxon>
        <taxon>Alphaproteobacteria</taxon>
        <taxon>Rhodobacterales</taxon>
        <taxon>Paracoccaceae</taxon>
        <taxon>Albidovulum</taxon>
    </lineage>
</organism>
<comment type="caution">
    <text evidence="8">The sequence shown here is derived from an EMBL/GenBank/DDBJ whole genome shotgun (WGS) entry which is preliminary data.</text>
</comment>
<keyword evidence="1" id="KW-0004">4Fe-4S</keyword>
<dbReference type="InterPro" id="IPR012340">
    <property type="entry name" value="NA-bd_OB-fold"/>
</dbReference>
<proteinExistence type="inferred from homology"/>
<dbReference type="Pfam" id="PF05958">
    <property type="entry name" value="tRNA_U5-meth_tr"/>
    <property type="match status" value="1"/>
</dbReference>
<feature type="binding site" evidence="6">
    <location>
        <position position="287"/>
    </location>
    <ligand>
        <name>S-adenosyl-L-methionine</name>
        <dbReference type="ChEBI" id="CHEBI:59789"/>
    </ligand>
</feature>
<feature type="binding site" evidence="6">
    <location>
        <position position="267"/>
    </location>
    <ligand>
        <name>S-adenosyl-L-methionine</name>
        <dbReference type="ChEBI" id="CHEBI:59789"/>
    </ligand>
</feature>
<dbReference type="Gene3D" id="2.40.50.140">
    <property type="entry name" value="Nucleic acid-binding proteins"/>
    <property type="match status" value="1"/>
</dbReference>
<protein>
    <submittedName>
        <fullName evidence="8">Class I SAM-dependent RNA methyltransferase</fullName>
    </submittedName>
</protein>
<keyword evidence="1" id="KW-0479">Metal-binding</keyword>
<dbReference type="Gene3D" id="3.40.50.150">
    <property type="entry name" value="Vaccinia Virus protein VP39"/>
    <property type="match status" value="1"/>
</dbReference>
<dbReference type="GO" id="GO:0032259">
    <property type="term" value="P:methylation"/>
    <property type="evidence" value="ECO:0007669"/>
    <property type="project" value="UniProtKB-KW"/>
</dbReference>
<evidence type="ECO:0000256" key="2">
    <source>
        <dbReference type="ARBA" id="ARBA00022603"/>
    </source>
</evidence>
<dbReference type="InterPro" id="IPR010280">
    <property type="entry name" value="U5_MeTrfase_fam"/>
</dbReference>
<evidence type="ECO:0000256" key="5">
    <source>
        <dbReference type="ARBA" id="ARBA00023014"/>
    </source>
</evidence>
<reference evidence="8 9" key="1">
    <citation type="submission" date="2022-10" db="EMBL/GenBank/DDBJ databases">
        <title>Defluviimonas sp. nov., isolated from ocean surface water.</title>
        <authorList>
            <person name="He W."/>
            <person name="Wang L."/>
            <person name="Zhang D.-F."/>
        </authorList>
    </citation>
    <scope>NUCLEOTIDE SEQUENCE [LARGE SCALE GENOMIC DNA]</scope>
    <source>
        <strain evidence="8 9">WL0075</strain>
    </source>
</reference>
<dbReference type="EMBL" id="JAOWLA010000001">
    <property type="protein sequence ID" value="MCV2863218.1"/>
    <property type="molecule type" value="Genomic_DNA"/>
</dbReference>
<evidence type="ECO:0000313" key="9">
    <source>
        <dbReference type="Proteomes" id="UP001652503"/>
    </source>
</evidence>
<accession>A0ABT2YWG4</accession>
<dbReference type="Proteomes" id="UP001652503">
    <property type="component" value="Unassembled WGS sequence"/>
</dbReference>
<evidence type="ECO:0000256" key="4">
    <source>
        <dbReference type="ARBA" id="ARBA00022691"/>
    </source>
</evidence>
<feature type="active site" description="Nucleophile" evidence="6">
    <location>
        <position position="361"/>
    </location>
</feature>
<dbReference type="PROSITE" id="PS01230">
    <property type="entry name" value="TRMA_1"/>
    <property type="match status" value="1"/>
</dbReference>
<keyword evidence="5" id="KW-0411">Iron-sulfur</keyword>
<feature type="binding site" evidence="6">
    <location>
        <position position="240"/>
    </location>
    <ligand>
        <name>S-adenosyl-L-methionine</name>
        <dbReference type="ChEBI" id="CHEBI:59789"/>
    </ligand>
</feature>
<keyword evidence="1" id="KW-0408">Iron</keyword>
<keyword evidence="3 6" id="KW-0808">Transferase</keyword>